<proteinExistence type="predicted"/>
<dbReference type="EMBL" id="JBHTCR010000001">
    <property type="protein sequence ID" value="MFC7345348.1"/>
    <property type="molecule type" value="Genomic_DNA"/>
</dbReference>
<accession>A0ABW2LS38</accession>
<name>A0ABW2LS38_9FLAO</name>
<sequence>MALISSFQTLKVIMAFLGFIAFFTAIFLPNYEFDCSDEYLLFGKYGIFKTNYIHPFIEIPVTYITDYEVKKKLMLYLVKITVEDDFSPNKNIVKIPLQFFSEYQIIKIIKTLEAIKNKNIHAKVKF</sequence>
<evidence type="ECO:0008006" key="4">
    <source>
        <dbReference type="Google" id="ProtNLM"/>
    </source>
</evidence>
<dbReference type="Proteomes" id="UP001596550">
    <property type="component" value="Unassembled WGS sequence"/>
</dbReference>
<keyword evidence="3" id="KW-1185">Reference proteome</keyword>
<dbReference type="RefSeq" id="WP_378172196.1">
    <property type="nucleotide sequence ID" value="NZ_JBHTCR010000001.1"/>
</dbReference>
<comment type="caution">
    <text evidence="2">The sequence shown here is derived from an EMBL/GenBank/DDBJ whole genome shotgun (WGS) entry which is preliminary data.</text>
</comment>
<keyword evidence="1" id="KW-0472">Membrane</keyword>
<evidence type="ECO:0000313" key="3">
    <source>
        <dbReference type="Proteomes" id="UP001596550"/>
    </source>
</evidence>
<reference evidence="3" key="1">
    <citation type="journal article" date="2019" name="Int. J. Syst. Evol. Microbiol.">
        <title>The Global Catalogue of Microorganisms (GCM) 10K type strain sequencing project: providing services to taxonomists for standard genome sequencing and annotation.</title>
        <authorList>
            <consortium name="The Broad Institute Genomics Platform"/>
            <consortium name="The Broad Institute Genome Sequencing Center for Infectious Disease"/>
            <person name="Wu L."/>
            <person name="Ma J."/>
        </authorList>
    </citation>
    <scope>NUCLEOTIDE SEQUENCE [LARGE SCALE GENOMIC DNA]</scope>
    <source>
        <strain evidence="3">CCUG 54781</strain>
    </source>
</reference>
<keyword evidence="1" id="KW-0812">Transmembrane</keyword>
<organism evidence="2 3">
    <name type="scientific">Chryseobacterium zhengzhouense</name>
    <dbReference type="NCBI Taxonomy" id="1636086"/>
    <lineage>
        <taxon>Bacteria</taxon>
        <taxon>Pseudomonadati</taxon>
        <taxon>Bacteroidota</taxon>
        <taxon>Flavobacteriia</taxon>
        <taxon>Flavobacteriales</taxon>
        <taxon>Weeksellaceae</taxon>
        <taxon>Chryseobacterium group</taxon>
        <taxon>Chryseobacterium</taxon>
    </lineage>
</organism>
<keyword evidence="1" id="KW-1133">Transmembrane helix</keyword>
<evidence type="ECO:0000256" key="1">
    <source>
        <dbReference type="SAM" id="Phobius"/>
    </source>
</evidence>
<evidence type="ECO:0000313" key="2">
    <source>
        <dbReference type="EMBL" id="MFC7345348.1"/>
    </source>
</evidence>
<gene>
    <name evidence="2" type="ORF">ACFQO9_01285</name>
</gene>
<protein>
    <recommendedName>
        <fullName evidence="4">Transmembrane protein</fullName>
    </recommendedName>
</protein>
<feature type="transmembrane region" description="Helical" evidence="1">
    <location>
        <begin position="12"/>
        <end position="31"/>
    </location>
</feature>